<dbReference type="Pfam" id="PF13401">
    <property type="entry name" value="AAA_22"/>
    <property type="match status" value="1"/>
</dbReference>
<feature type="domain" description="ORC1/DEAH AAA+ ATPase" evidence="1">
    <location>
        <begin position="45"/>
        <end position="176"/>
    </location>
</feature>
<evidence type="ECO:0000259" key="1">
    <source>
        <dbReference type="Pfam" id="PF13401"/>
    </source>
</evidence>
<dbReference type="PANTHER" id="PTHR35894">
    <property type="entry name" value="GENERAL SECRETION PATHWAY PROTEIN A-RELATED"/>
    <property type="match status" value="1"/>
</dbReference>
<dbReference type="RefSeq" id="WP_011734879.1">
    <property type="nucleotide sequence ID" value="NC_008609.1"/>
</dbReference>
<dbReference type="AlphaFoldDB" id="A1AMK2"/>
<dbReference type="eggNOG" id="COG3267">
    <property type="taxonomic scope" value="Bacteria"/>
</dbReference>
<evidence type="ECO:0000313" key="6">
    <source>
        <dbReference type="EMBL" id="ABL00451.1"/>
    </source>
</evidence>
<reference evidence="2 7" key="1">
    <citation type="submission" date="2006-10" db="EMBL/GenBank/DDBJ databases">
        <title>Complete sequence of chromosome of Pelobacter propionicus DSM 2379.</title>
        <authorList>
            <consortium name="US DOE Joint Genome Institute"/>
            <person name="Copeland A."/>
            <person name="Lucas S."/>
            <person name="Lapidus A."/>
            <person name="Barry K."/>
            <person name="Detter J.C."/>
            <person name="Glavina del Rio T."/>
            <person name="Hammon N."/>
            <person name="Israni S."/>
            <person name="Dalin E."/>
            <person name="Tice H."/>
            <person name="Pitluck S."/>
            <person name="Saunders E."/>
            <person name="Brettin T."/>
            <person name="Bruce D."/>
            <person name="Han C."/>
            <person name="Tapia R."/>
            <person name="Schmutz J."/>
            <person name="Larimer F."/>
            <person name="Land M."/>
            <person name="Hauser L."/>
            <person name="Kyrpides N."/>
            <person name="Kim E."/>
            <person name="Lovley D."/>
            <person name="Richardson P."/>
        </authorList>
    </citation>
    <scope>NUCLEOTIDE SEQUENCE [LARGE SCALE GENOMIC DNA]</scope>
    <source>
        <strain evidence="2">DSM 2379</strain>
        <strain evidence="7">DSM 2379 / NBRC 103807 / OttBd1</strain>
    </source>
</reference>
<organism evidence="2 7">
    <name type="scientific">Pelobacter propionicus (strain DSM 2379 / NBRC 103807 / OttBd1)</name>
    <dbReference type="NCBI Taxonomy" id="338966"/>
    <lineage>
        <taxon>Bacteria</taxon>
        <taxon>Pseudomonadati</taxon>
        <taxon>Thermodesulfobacteriota</taxon>
        <taxon>Desulfuromonadia</taxon>
        <taxon>Desulfuromonadales</taxon>
        <taxon>Desulfuromonadaceae</taxon>
        <taxon>Pelobacter</taxon>
    </lineage>
</organism>
<dbReference type="GO" id="GO:0016887">
    <property type="term" value="F:ATP hydrolysis activity"/>
    <property type="evidence" value="ECO:0007669"/>
    <property type="project" value="InterPro"/>
</dbReference>
<proteinExistence type="predicted"/>
<dbReference type="PANTHER" id="PTHR35894:SF1">
    <property type="entry name" value="PHOSPHORIBULOKINASE _ URIDINE KINASE FAMILY"/>
    <property type="match status" value="1"/>
</dbReference>
<dbReference type="HOGENOM" id="CLU_024125_1_0_7"/>
<evidence type="ECO:0000313" key="4">
    <source>
        <dbReference type="EMBL" id="ABK99732.1"/>
    </source>
</evidence>
<protein>
    <submittedName>
        <fullName evidence="2">Putative ATPase</fullName>
    </submittedName>
</protein>
<accession>A1AMK2</accession>
<dbReference type="Gene3D" id="3.40.50.300">
    <property type="entry name" value="P-loop containing nucleotide triphosphate hydrolases"/>
    <property type="match status" value="1"/>
</dbReference>
<dbReference type="EMBL" id="CP000482">
    <property type="protein sequence ID" value="ABK98951.1"/>
    <property type="molecule type" value="Genomic_DNA"/>
</dbReference>
<name>A1AMK2_PELPD</name>
<dbReference type="InterPro" id="IPR027417">
    <property type="entry name" value="P-loop_NTPase"/>
</dbReference>
<dbReference type="KEGG" id="ppd:Ppro_0943"/>
<keyword evidence="7" id="KW-1185">Reference proteome</keyword>
<dbReference type="InterPro" id="IPR049945">
    <property type="entry name" value="AAA_22"/>
</dbReference>
<dbReference type="EMBL" id="CP000482">
    <property type="protein sequence ID" value="ABK99732.1"/>
    <property type="molecule type" value="Genomic_DNA"/>
</dbReference>
<dbReference type="EMBL" id="CP000482">
    <property type="protein sequence ID" value="ABL00451.1"/>
    <property type="molecule type" value="Genomic_DNA"/>
</dbReference>
<dbReference type="EMBL" id="CP000482">
    <property type="protein sequence ID" value="ABK99881.1"/>
    <property type="molecule type" value="Genomic_DNA"/>
</dbReference>
<dbReference type="KEGG" id="ppd:Ppro_2124"/>
<evidence type="ECO:0000313" key="3">
    <source>
        <dbReference type="EMBL" id="ABK98951.1"/>
    </source>
</evidence>
<dbReference type="KEGG" id="ppd:Ppro_1331"/>
<dbReference type="KEGG" id="ppd:Ppro_2852"/>
<dbReference type="Proteomes" id="UP000006732">
    <property type="component" value="Chromosome"/>
</dbReference>
<gene>
    <name evidence="2" type="ordered locus">Ppro_0943</name>
    <name evidence="3" type="ordered locus">Ppro_1331</name>
    <name evidence="4" type="ordered locus">Ppro_2124</name>
    <name evidence="5" type="ordered locus">Ppro_2274</name>
    <name evidence="6" type="ordered locus">Ppro_2852</name>
</gene>
<sequence length="276" mass="30725">MNDKTLLALYGLKYNPFVPALPVEALWPLPGAELFARRLESLVSQGGFSLITGEPGYGKSKTLQWLGARLGQLPDIVVGVMERPQSKVADFYRELGELFGVQLNPANRYGGFKALRERWRAHCAATLLRPLLLVDEAQEVSSECLTELRLLQSASFDSQSLLFTVLCGDARLPQRFRTPELLPLGSRIRARLELSALTPQELASYLDYVLQKAGAPQLIAPELIQTLATHAHGNLRVLTHMAAELLTAAAERNLPRIDEPLYFDLFTPPVRQPRRS</sequence>
<dbReference type="OrthoDB" id="9783370at2"/>
<dbReference type="KEGG" id="ppd:Ppro_2274"/>
<dbReference type="SUPFAM" id="SSF52540">
    <property type="entry name" value="P-loop containing nucleoside triphosphate hydrolases"/>
    <property type="match status" value="1"/>
</dbReference>
<dbReference type="EMBL" id="CP000482">
    <property type="protein sequence ID" value="ABK98572.1"/>
    <property type="molecule type" value="Genomic_DNA"/>
</dbReference>
<dbReference type="InterPro" id="IPR052026">
    <property type="entry name" value="ExeA_AAA_ATPase_DNA-bind"/>
</dbReference>
<evidence type="ECO:0000313" key="5">
    <source>
        <dbReference type="EMBL" id="ABK99881.1"/>
    </source>
</evidence>
<dbReference type="STRING" id="338966.Ppro_0943"/>
<evidence type="ECO:0000313" key="2">
    <source>
        <dbReference type="EMBL" id="ABK98572.1"/>
    </source>
</evidence>
<evidence type="ECO:0000313" key="7">
    <source>
        <dbReference type="Proteomes" id="UP000006732"/>
    </source>
</evidence>